<evidence type="ECO:0000256" key="2">
    <source>
        <dbReference type="ARBA" id="ARBA00006727"/>
    </source>
</evidence>
<dbReference type="PANTHER" id="PTHR11360:SF287">
    <property type="entry name" value="MFS MONOCARBOXYLATE TRANSPORTER"/>
    <property type="match status" value="1"/>
</dbReference>
<evidence type="ECO:0000259" key="4">
    <source>
        <dbReference type="PROSITE" id="PS50850"/>
    </source>
</evidence>
<dbReference type="InterPro" id="IPR011701">
    <property type="entry name" value="MFS"/>
</dbReference>
<feature type="transmembrane region" description="Helical" evidence="3">
    <location>
        <begin position="60"/>
        <end position="76"/>
    </location>
</feature>
<name>A0ABR3EUS5_9AGAR</name>
<sequence>MVAGMVITVVGLLGAAYATKPWHLVLTQGALFGIGGSLLYFPMSTWMFEWFPKKKGMASGIIFSGTGIGGVTMPLAVEAGLKQYGPKATLICMAIIVVVVSVPCSLFLKPRLPVARSVGPVSFDTQFARTSSFWVLFVFNALQGLASFIPSLYMPTFTSDLNLSSGTGVAVLSVMYGASAPGSIMMGWLSDRFDLRYSIFLCSISSGLAVLLLWGLAEGAVPLIIFACVYGFFSWSWGSMWPKFAAVTTEDAYQASQASSIWSIFVAGKGLGSILSAPIATALLHPWQLTDKSGSAYGLKGYGPLILFTGLSLLATSSASLYRGVKIPWLRRLGEILSL</sequence>
<dbReference type="InterPro" id="IPR050327">
    <property type="entry name" value="Proton-linked_MCT"/>
</dbReference>
<dbReference type="Pfam" id="PF07690">
    <property type="entry name" value="MFS_1"/>
    <property type="match status" value="1"/>
</dbReference>
<evidence type="ECO:0000313" key="5">
    <source>
        <dbReference type="EMBL" id="KAL0566648.1"/>
    </source>
</evidence>
<keyword evidence="3" id="KW-0472">Membrane</keyword>
<comment type="caution">
    <text evidence="5">The sequence shown here is derived from an EMBL/GenBank/DDBJ whole genome shotgun (WGS) entry which is preliminary data.</text>
</comment>
<keyword evidence="6" id="KW-1185">Reference proteome</keyword>
<feature type="transmembrane region" description="Helical" evidence="3">
    <location>
        <begin position="223"/>
        <end position="241"/>
    </location>
</feature>
<dbReference type="Proteomes" id="UP001465976">
    <property type="component" value="Unassembled WGS sequence"/>
</dbReference>
<feature type="transmembrane region" description="Helical" evidence="3">
    <location>
        <begin position="304"/>
        <end position="322"/>
    </location>
</feature>
<evidence type="ECO:0000256" key="3">
    <source>
        <dbReference type="SAM" id="Phobius"/>
    </source>
</evidence>
<keyword evidence="3" id="KW-0812">Transmembrane</keyword>
<dbReference type="PROSITE" id="PS50850">
    <property type="entry name" value="MFS"/>
    <property type="match status" value="1"/>
</dbReference>
<comment type="subcellular location">
    <subcellularLocation>
        <location evidence="1">Membrane</location>
        <topology evidence="1">Multi-pass membrane protein</topology>
    </subcellularLocation>
</comment>
<dbReference type="InterPro" id="IPR036259">
    <property type="entry name" value="MFS_trans_sf"/>
</dbReference>
<protein>
    <recommendedName>
        <fullName evidence="4">Major facilitator superfamily (MFS) profile domain-containing protein</fullName>
    </recommendedName>
</protein>
<dbReference type="EMBL" id="JBAHYK010001827">
    <property type="protein sequence ID" value="KAL0566648.1"/>
    <property type="molecule type" value="Genomic_DNA"/>
</dbReference>
<evidence type="ECO:0000256" key="1">
    <source>
        <dbReference type="ARBA" id="ARBA00004141"/>
    </source>
</evidence>
<gene>
    <name evidence="5" type="ORF">V5O48_015357</name>
</gene>
<accession>A0ABR3EUS5</accession>
<dbReference type="InterPro" id="IPR020846">
    <property type="entry name" value="MFS_dom"/>
</dbReference>
<feature type="transmembrane region" description="Helical" evidence="3">
    <location>
        <begin position="165"/>
        <end position="185"/>
    </location>
</feature>
<comment type="similarity">
    <text evidence="2">Belongs to the major facilitator superfamily. Monocarboxylate porter (TC 2.A.1.13) family.</text>
</comment>
<feature type="domain" description="Major facilitator superfamily (MFS) profile" evidence="4">
    <location>
        <begin position="132"/>
        <end position="339"/>
    </location>
</feature>
<reference evidence="5 6" key="1">
    <citation type="submission" date="2024-02" db="EMBL/GenBank/DDBJ databases">
        <title>A draft genome for the cacao thread blight pathogen Marasmius crinis-equi.</title>
        <authorList>
            <person name="Cohen S.P."/>
            <person name="Baruah I.K."/>
            <person name="Amoako-Attah I."/>
            <person name="Bukari Y."/>
            <person name="Meinhardt L.W."/>
            <person name="Bailey B.A."/>
        </authorList>
    </citation>
    <scope>NUCLEOTIDE SEQUENCE [LARGE SCALE GENOMIC DNA]</scope>
    <source>
        <strain evidence="5 6">GH-76</strain>
    </source>
</reference>
<dbReference type="Gene3D" id="1.20.1250.20">
    <property type="entry name" value="MFS general substrate transporter like domains"/>
    <property type="match status" value="2"/>
</dbReference>
<evidence type="ECO:0000313" key="6">
    <source>
        <dbReference type="Proteomes" id="UP001465976"/>
    </source>
</evidence>
<organism evidence="5 6">
    <name type="scientific">Marasmius crinis-equi</name>
    <dbReference type="NCBI Taxonomy" id="585013"/>
    <lineage>
        <taxon>Eukaryota</taxon>
        <taxon>Fungi</taxon>
        <taxon>Dikarya</taxon>
        <taxon>Basidiomycota</taxon>
        <taxon>Agaricomycotina</taxon>
        <taxon>Agaricomycetes</taxon>
        <taxon>Agaricomycetidae</taxon>
        <taxon>Agaricales</taxon>
        <taxon>Marasmiineae</taxon>
        <taxon>Marasmiaceae</taxon>
        <taxon>Marasmius</taxon>
    </lineage>
</organism>
<feature type="transmembrane region" description="Helical" evidence="3">
    <location>
        <begin position="88"/>
        <end position="108"/>
    </location>
</feature>
<proteinExistence type="inferred from homology"/>
<keyword evidence="3" id="KW-1133">Transmembrane helix</keyword>
<feature type="transmembrane region" description="Helical" evidence="3">
    <location>
        <begin position="133"/>
        <end position="153"/>
    </location>
</feature>
<feature type="transmembrane region" description="Helical" evidence="3">
    <location>
        <begin position="261"/>
        <end position="284"/>
    </location>
</feature>
<dbReference type="PANTHER" id="PTHR11360">
    <property type="entry name" value="MONOCARBOXYLATE TRANSPORTER"/>
    <property type="match status" value="1"/>
</dbReference>
<feature type="transmembrane region" description="Helical" evidence="3">
    <location>
        <begin position="197"/>
        <end position="217"/>
    </location>
</feature>
<feature type="transmembrane region" description="Helical" evidence="3">
    <location>
        <begin position="28"/>
        <end position="48"/>
    </location>
</feature>
<dbReference type="SUPFAM" id="SSF103473">
    <property type="entry name" value="MFS general substrate transporter"/>
    <property type="match status" value="1"/>
</dbReference>